<accession>A0A3B1E0F7</accession>
<feature type="transmembrane region" description="Helical" evidence="1">
    <location>
        <begin position="121"/>
        <end position="139"/>
    </location>
</feature>
<evidence type="ECO:0000256" key="1">
    <source>
        <dbReference type="SAM" id="Phobius"/>
    </source>
</evidence>
<dbReference type="EMBL" id="UOGJ01000024">
    <property type="protein sequence ID" value="VAX35027.1"/>
    <property type="molecule type" value="Genomic_DNA"/>
</dbReference>
<dbReference type="PANTHER" id="PTHR37692:SF1">
    <property type="entry name" value="DUF420 DOMAIN-CONTAINING PROTEIN"/>
    <property type="match status" value="1"/>
</dbReference>
<feature type="transmembrane region" description="Helical" evidence="1">
    <location>
        <begin position="39"/>
        <end position="57"/>
    </location>
</feature>
<feature type="transmembrane region" description="Helical" evidence="1">
    <location>
        <begin position="77"/>
        <end position="101"/>
    </location>
</feature>
<dbReference type="PANTHER" id="PTHR37692">
    <property type="entry name" value="HYPOTHETICAL MEMBRANE SPANNING PROTEIN"/>
    <property type="match status" value="1"/>
</dbReference>
<keyword evidence="1" id="KW-0812">Transmembrane</keyword>
<proteinExistence type="predicted"/>
<sequence>MTTHDLPTLNACLNGIATIFLLLGWHAVKNNQKGNHKKYMIAALISSALFLTSYLTYHYLTQGIVTKYQGEGFIRTIYYFILFTHIPLAGLIIPFCLISVYHAIKQNFEKHTKITKWLQPVWLYVSVTGVLIYLMLYVLPF</sequence>
<keyword evidence="1" id="KW-1133">Transmembrane helix</keyword>
<protein>
    <submittedName>
        <fullName evidence="2">Terminal oxidase biogenesis protein CtaM, putative heme A, heme O chaperone</fullName>
    </submittedName>
</protein>
<name>A0A3B1E0F7_9ZZZZ</name>
<dbReference type="AlphaFoldDB" id="A0A3B1E0F7"/>
<keyword evidence="1" id="KW-0472">Membrane</keyword>
<feature type="transmembrane region" description="Helical" evidence="1">
    <location>
        <begin position="6"/>
        <end position="27"/>
    </location>
</feature>
<reference evidence="2" key="1">
    <citation type="submission" date="2018-06" db="EMBL/GenBank/DDBJ databases">
        <authorList>
            <person name="Zhirakovskaya E."/>
        </authorList>
    </citation>
    <scope>NUCLEOTIDE SEQUENCE</scope>
</reference>
<dbReference type="Pfam" id="PF04238">
    <property type="entry name" value="DUF420"/>
    <property type="match status" value="1"/>
</dbReference>
<gene>
    <name evidence="2" type="ORF">MNBD_UNCLBAC01-1791</name>
</gene>
<dbReference type="InterPro" id="IPR007352">
    <property type="entry name" value="DUF420"/>
</dbReference>
<evidence type="ECO:0000313" key="2">
    <source>
        <dbReference type="EMBL" id="VAX35027.1"/>
    </source>
</evidence>
<organism evidence="2">
    <name type="scientific">hydrothermal vent metagenome</name>
    <dbReference type="NCBI Taxonomy" id="652676"/>
    <lineage>
        <taxon>unclassified sequences</taxon>
        <taxon>metagenomes</taxon>
        <taxon>ecological metagenomes</taxon>
    </lineage>
</organism>